<dbReference type="PANTHER" id="PTHR23113:SF354">
    <property type="entry name" value="BUD SITE SELECTION PROTEIN 5"/>
    <property type="match status" value="1"/>
</dbReference>
<dbReference type="SMART" id="SM00147">
    <property type="entry name" value="RasGEF"/>
    <property type="match status" value="1"/>
</dbReference>
<evidence type="ECO:0000259" key="8">
    <source>
        <dbReference type="PROSITE" id="PS50212"/>
    </source>
</evidence>
<evidence type="ECO:0000259" key="6">
    <source>
        <dbReference type="PROSITE" id="PS50002"/>
    </source>
</evidence>
<dbReference type="InterPro" id="IPR001452">
    <property type="entry name" value="SH3_domain"/>
</dbReference>
<dbReference type="Proteomes" id="UP000504637">
    <property type="component" value="Unplaced"/>
</dbReference>
<feature type="non-terminal residue" evidence="10">
    <location>
        <position position="1143"/>
    </location>
</feature>
<dbReference type="OrthoDB" id="546434at2759"/>
<evidence type="ECO:0000256" key="2">
    <source>
        <dbReference type="ARBA" id="ARBA00022658"/>
    </source>
</evidence>
<dbReference type="Gene3D" id="1.10.840.10">
    <property type="entry name" value="Ras guanine-nucleotide exchange factors catalytic domain"/>
    <property type="match status" value="1"/>
</dbReference>
<evidence type="ECO:0000256" key="5">
    <source>
        <dbReference type="SAM" id="MobiDB-lite"/>
    </source>
</evidence>
<reference evidence="10" key="2">
    <citation type="submission" date="2020-04" db="EMBL/GenBank/DDBJ databases">
        <authorList>
            <consortium name="NCBI Genome Project"/>
        </authorList>
    </citation>
    <scope>NUCLEOTIDE SEQUENCE</scope>
    <source>
        <strain evidence="10">CBS 342.82</strain>
    </source>
</reference>
<dbReference type="Gene3D" id="2.30.30.40">
    <property type="entry name" value="SH3 Domains"/>
    <property type="match status" value="1"/>
</dbReference>
<evidence type="ECO:0000259" key="7">
    <source>
        <dbReference type="PROSITE" id="PS50009"/>
    </source>
</evidence>
<dbReference type="InterPro" id="IPR001895">
    <property type="entry name" value="RASGEF_cat_dom"/>
</dbReference>
<feature type="domain" description="Ras-GEF" evidence="7">
    <location>
        <begin position="895"/>
        <end position="1142"/>
    </location>
</feature>
<sequence length="1143" mass="126488">MTPPLTPIGPADADAEPAPQQSLFHNYLRALHDFDPKSSSTPGEDASMLTAKLKAGDLILVHCIHANGWADGTVLNSGERAWLPTNYCEGYDHPYLRNLLNAMTQFWDLLGASEDANLSTFVRQDYIRGLIAGVRYLLERADCLHRDVPLVKAHVGVRRMRKGLLADLSSLVQIAKRLQETISEPFAGEVIHFLLEDLITKACKVVTRAVSFLDVWTKETSSRGDELGWLSVPESANEPSPSNAPQLNIDTNAVAKDEPSSAVDSAMALMDDNKAEAEHDVEQTAEPAVVALPIAETPKDKTARLSVVFTPPAGTVAHRLSLMRRDTSHSVVSTPLASEQLAKAHDICISHIGAFIGHHLHSRPCSELVATTDRLVQACKNMLIIVDEVCERDPHNCAQVRKVKAEFESKVEELARSTKDVFKFSDSPDDEEIMMPDQSSHLITVGTDLIRNTAECVMKTRNVIEQIGDFELKAWVVSSPVTTQPMSDMLPTPPPKEPQSPEREITLTPAKRFSVEKRFSMEKRYSIERRLSKKSLPPLPQAPPVPNPRVLTAISTDVPVTSPIDVMETPITPAITSIRQSLPTPAAPVVSRHRSATRVSQTSSNLAESLRRPYSVRSDSISPARKDSIGMSTSGSTDTFASSVRDSSMTNNSQGSTRATTPDQTKDSPKTESAMIGSFASLSDMPYLVADEQNDHEATLLQKTYANELTLKEDGQVSGGSLPALVEHLTQHDSAPDPVFLTTFFVTFRKFCDPRDFAQALIARFDYIGDSKTVGMPARLRIFNIFKYWLETYWSPDADKEALTEIENFAAFKLKQHLPAAGDRLADLVRKVSIGYRDGTLTGPGVSGVGKTILTIGMSYENEASAPGPIVSKSQLNSLRNAVGGGSQCSIMDFEAMEVARQITMLTMKTFCDIRAEELLSMDWGKNNTQKARNVRKMCLLNTDLANFVGDTILTPDEAKKRAAVIKQWSKIGHAFLELHNYDSLMSIMATLQSSVVQRLKRTWEIVSKKTKARIDELAQVCDMSKNYSSLRSRLAEPVAPCLPFVGIYLTDLTFVIAGNPKRRELPGSTSETGGPVSVINFDMYVRISKIITNLQKFQVPYKLKDVPEMQNWIEENLIRMREDHDKLVSSFHRRSLFIEPKQ</sequence>
<feature type="domain" description="SH3" evidence="6">
    <location>
        <begin position="23"/>
        <end position="93"/>
    </location>
</feature>
<dbReference type="Gene3D" id="1.20.870.10">
    <property type="entry name" value="Son of sevenless (SoS) protein Chain: S domain 1"/>
    <property type="match status" value="1"/>
</dbReference>
<evidence type="ECO:0000256" key="3">
    <source>
        <dbReference type="PROSITE-ProRule" id="PRU00168"/>
    </source>
</evidence>
<dbReference type="Pfam" id="PF00618">
    <property type="entry name" value="RasGEF_N"/>
    <property type="match status" value="1"/>
</dbReference>
<dbReference type="SMART" id="SM00326">
    <property type="entry name" value="SH3"/>
    <property type="match status" value="1"/>
</dbReference>
<feature type="compositionally biased region" description="Polar residues" evidence="5">
    <location>
        <begin position="597"/>
        <end position="607"/>
    </location>
</feature>
<feature type="region of interest" description="Disordered" evidence="5">
    <location>
        <begin position="227"/>
        <end position="247"/>
    </location>
</feature>
<dbReference type="InterPro" id="IPR023578">
    <property type="entry name" value="Ras_GEF_dom_sf"/>
</dbReference>
<dbReference type="InterPro" id="IPR036964">
    <property type="entry name" value="RASGEF_cat_dom_sf"/>
</dbReference>
<feature type="compositionally biased region" description="Polar residues" evidence="5">
    <location>
        <begin position="237"/>
        <end position="247"/>
    </location>
</feature>
<evidence type="ECO:0000313" key="10">
    <source>
        <dbReference type="RefSeq" id="XP_033457154.1"/>
    </source>
</evidence>
<accession>A0A6J3LWT9</accession>
<dbReference type="InterPro" id="IPR036028">
    <property type="entry name" value="SH3-like_dom_sf"/>
</dbReference>
<keyword evidence="2 3" id="KW-0344">Guanine-nucleotide releasing factor</keyword>
<dbReference type="PANTHER" id="PTHR23113">
    <property type="entry name" value="GUANINE NUCLEOTIDE EXCHANGE FACTOR"/>
    <property type="match status" value="1"/>
</dbReference>
<organism evidence="10">
    <name type="scientific">Dissoconium aciculare CBS 342.82</name>
    <dbReference type="NCBI Taxonomy" id="1314786"/>
    <lineage>
        <taxon>Eukaryota</taxon>
        <taxon>Fungi</taxon>
        <taxon>Dikarya</taxon>
        <taxon>Ascomycota</taxon>
        <taxon>Pezizomycotina</taxon>
        <taxon>Dothideomycetes</taxon>
        <taxon>Dothideomycetidae</taxon>
        <taxon>Mycosphaerellales</taxon>
        <taxon>Dissoconiaceae</taxon>
        <taxon>Dissoconium</taxon>
    </lineage>
</organism>
<feature type="compositionally biased region" description="Polar residues" evidence="5">
    <location>
        <begin position="630"/>
        <end position="663"/>
    </location>
</feature>
<dbReference type="GeneID" id="54358289"/>
<dbReference type="AlphaFoldDB" id="A0A6J3LWT9"/>
<dbReference type="GO" id="GO:0005886">
    <property type="term" value="C:plasma membrane"/>
    <property type="evidence" value="ECO:0007669"/>
    <property type="project" value="TreeGrafter"/>
</dbReference>
<dbReference type="Pfam" id="PF00617">
    <property type="entry name" value="RasGEF"/>
    <property type="match status" value="1"/>
</dbReference>
<protein>
    <submittedName>
        <fullName evidence="10">Ras GEF</fullName>
    </submittedName>
</protein>
<dbReference type="PROSITE" id="PS50212">
    <property type="entry name" value="RASGEF_NTER"/>
    <property type="match status" value="1"/>
</dbReference>
<keyword evidence="9" id="KW-1185">Reference proteome</keyword>
<evidence type="ECO:0000256" key="4">
    <source>
        <dbReference type="PROSITE-ProRule" id="PRU00192"/>
    </source>
</evidence>
<dbReference type="SUPFAM" id="SSF50044">
    <property type="entry name" value="SH3-domain"/>
    <property type="match status" value="1"/>
</dbReference>
<evidence type="ECO:0000256" key="1">
    <source>
        <dbReference type="ARBA" id="ARBA00022443"/>
    </source>
</evidence>
<feature type="region of interest" description="Disordered" evidence="5">
    <location>
        <begin position="483"/>
        <end position="502"/>
    </location>
</feature>
<keyword evidence="1 4" id="KW-0728">SH3 domain</keyword>
<dbReference type="InterPro" id="IPR000651">
    <property type="entry name" value="Ras-like_Gua-exchang_fac_N"/>
</dbReference>
<reference evidence="10" key="3">
    <citation type="submission" date="2025-08" db="UniProtKB">
        <authorList>
            <consortium name="RefSeq"/>
        </authorList>
    </citation>
    <scope>IDENTIFICATION</scope>
    <source>
        <strain evidence="10">CBS 342.82</strain>
    </source>
</reference>
<dbReference type="PROSITE" id="PS50009">
    <property type="entry name" value="RASGEF_CAT"/>
    <property type="match status" value="1"/>
</dbReference>
<dbReference type="SMART" id="SM00229">
    <property type="entry name" value="RasGEFN"/>
    <property type="match status" value="1"/>
</dbReference>
<dbReference type="PROSITE" id="PS50002">
    <property type="entry name" value="SH3"/>
    <property type="match status" value="1"/>
</dbReference>
<dbReference type="CDD" id="cd00155">
    <property type="entry name" value="RasGEF"/>
    <property type="match status" value="1"/>
</dbReference>
<dbReference type="RefSeq" id="XP_033457154.1">
    <property type="nucleotide sequence ID" value="XM_033600489.1"/>
</dbReference>
<dbReference type="InterPro" id="IPR008937">
    <property type="entry name" value="Ras-like_GEF"/>
</dbReference>
<feature type="domain" description="N-terminal Ras-GEF" evidence="8">
    <location>
        <begin position="713"/>
        <end position="833"/>
    </location>
</feature>
<gene>
    <name evidence="10" type="ORF">K489DRAFT_303808</name>
</gene>
<proteinExistence type="predicted"/>
<dbReference type="GO" id="GO:0005085">
    <property type="term" value="F:guanyl-nucleotide exchange factor activity"/>
    <property type="evidence" value="ECO:0007669"/>
    <property type="project" value="UniProtKB-KW"/>
</dbReference>
<reference evidence="10" key="1">
    <citation type="submission" date="2020-01" db="EMBL/GenBank/DDBJ databases">
        <authorList>
            <consortium name="DOE Joint Genome Institute"/>
            <person name="Haridas S."/>
            <person name="Albert R."/>
            <person name="Binder M."/>
            <person name="Bloem J."/>
            <person name="Labutti K."/>
            <person name="Salamov A."/>
            <person name="Andreopoulos B."/>
            <person name="Baker S.E."/>
            <person name="Barry K."/>
            <person name="Bills G."/>
            <person name="Bluhm B.H."/>
            <person name="Cannon C."/>
            <person name="Castanera R."/>
            <person name="Culley D.E."/>
            <person name="Daum C."/>
            <person name="Ezra D."/>
            <person name="Gonzalez J.B."/>
            <person name="Henrissat B."/>
            <person name="Kuo A."/>
            <person name="Liang C."/>
            <person name="Lipzen A."/>
            <person name="Lutzoni F."/>
            <person name="Magnuson J."/>
            <person name="Mondo S."/>
            <person name="Nolan M."/>
            <person name="Ohm R."/>
            <person name="Pangilinan J."/>
            <person name="Park H.-J."/>
            <person name="Ramirez L."/>
            <person name="Alfaro M."/>
            <person name="Sun H."/>
            <person name="Tritt A."/>
            <person name="Yoshinaga Y."/>
            <person name="Zwiers L.-H."/>
            <person name="Turgeon B.G."/>
            <person name="Goodwin S.B."/>
            <person name="Spatafora J.W."/>
            <person name="Crous P.W."/>
            <person name="Grigoriev I.V."/>
        </authorList>
    </citation>
    <scope>NUCLEOTIDE SEQUENCE</scope>
    <source>
        <strain evidence="10">CBS 342.82</strain>
    </source>
</reference>
<dbReference type="CDD" id="cd06224">
    <property type="entry name" value="REM"/>
    <property type="match status" value="1"/>
</dbReference>
<name>A0A6J3LWT9_9PEZI</name>
<feature type="region of interest" description="Disordered" evidence="5">
    <location>
        <begin position="578"/>
        <end position="672"/>
    </location>
</feature>
<dbReference type="GO" id="GO:0007265">
    <property type="term" value="P:Ras protein signal transduction"/>
    <property type="evidence" value="ECO:0007669"/>
    <property type="project" value="TreeGrafter"/>
</dbReference>
<dbReference type="SUPFAM" id="SSF48366">
    <property type="entry name" value="Ras GEF"/>
    <property type="match status" value="1"/>
</dbReference>
<evidence type="ECO:0000313" key="9">
    <source>
        <dbReference type="Proteomes" id="UP000504637"/>
    </source>
</evidence>